<keyword evidence="2" id="KW-0238">DNA-binding</keyword>
<keyword evidence="3" id="KW-0804">Transcription</keyword>
<dbReference type="SUPFAM" id="SSF46785">
    <property type="entry name" value="Winged helix' DNA-binding domain"/>
    <property type="match status" value="1"/>
</dbReference>
<keyword evidence="1" id="KW-0805">Transcription regulation</keyword>
<evidence type="ECO:0000256" key="2">
    <source>
        <dbReference type="ARBA" id="ARBA00023125"/>
    </source>
</evidence>
<evidence type="ECO:0000313" key="5">
    <source>
        <dbReference type="EMBL" id="HJA71020.1"/>
    </source>
</evidence>
<evidence type="ECO:0000259" key="4">
    <source>
        <dbReference type="PROSITE" id="PS50995"/>
    </source>
</evidence>
<dbReference type="Gene3D" id="1.10.10.10">
    <property type="entry name" value="Winged helix-like DNA-binding domain superfamily/Winged helix DNA-binding domain"/>
    <property type="match status" value="1"/>
</dbReference>
<dbReference type="EMBL" id="DWZA01000051">
    <property type="protein sequence ID" value="HJA71020.1"/>
    <property type="molecule type" value="Genomic_DNA"/>
</dbReference>
<dbReference type="PROSITE" id="PS01117">
    <property type="entry name" value="HTH_MARR_1"/>
    <property type="match status" value="1"/>
</dbReference>
<dbReference type="InterPro" id="IPR036390">
    <property type="entry name" value="WH_DNA-bd_sf"/>
</dbReference>
<comment type="caution">
    <text evidence="5">The sequence shown here is derived from an EMBL/GenBank/DDBJ whole genome shotgun (WGS) entry which is preliminary data.</text>
</comment>
<dbReference type="InterPro" id="IPR000835">
    <property type="entry name" value="HTH_MarR-typ"/>
</dbReference>
<dbReference type="InterPro" id="IPR023187">
    <property type="entry name" value="Tscrpt_reg_MarR-type_CS"/>
</dbReference>
<accession>A0A9D2KP56</accession>
<dbReference type="SMART" id="SM00347">
    <property type="entry name" value="HTH_MARR"/>
    <property type="match status" value="1"/>
</dbReference>
<dbReference type="GO" id="GO:0003677">
    <property type="term" value="F:DNA binding"/>
    <property type="evidence" value="ECO:0007669"/>
    <property type="project" value="UniProtKB-KW"/>
</dbReference>
<dbReference type="PROSITE" id="PS50995">
    <property type="entry name" value="HTH_MARR_2"/>
    <property type="match status" value="1"/>
</dbReference>
<dbReference type="AlphaFoldDB" id="A0A9D2KP56"/>
<proteinExistence type="predicted"/>
<evidence type="ECO:0000313" key="6">
    <source>
        <dbReference type="Proteomes" id="UP000823900"/>
    </source>
</evidence>
<dbReference type="PRINTS" id="PR00598">
    <property type="entry name" value="HTHMARR"/>
</dbReference>
<feature type="domain" description="HTH marR-type" evidence="4">
    <location>
        <begin position="1"/>
        <end position="140"/>
    </location>
</feature>
<reference evidence="5" key="2">
    <citation type="submission" date="2021-04" db="EMBL/GenBank/DDBJ databases">
        <authorList>
            <person name="Gilroy R."/>
        </authorList>
    </citation>
    <scope>NUCLEOTIDE SEQUENCE</scope>
    <source>
        <strain evidence="5">CHK178-16964</strain>
    </source>
</reference>
<dbReference type="PANTHER" id="PTHR42756">
    <property type="entry name" value="TRANSCRIPTIONAL REGULATOR, MARR"/>
    <property type="match status" value="1"/>
</dbReference>
<dbReference type="PANTHER" id="PTHR42756:SF1">
    <property type="entry name" value="TRANSCRIPTIONAL REPRESSOR OF EMRAB OPERON"/>
    <property type="match status" value="1"/>
</dbReference>
<reference evidence="5" key="1">
    <citation type="journal article" date="2021" name="PeerJ">
        <title>Extensive microbial diversity within the chicken gut microbiome revealed by metagenomics and culture.</title>
        <authorList>
            <person name="Gilroy R."/>
            <person name="Ravi A."/>
            <person name="Getino M."/>
            <person name="Pursley I."/>
            <person name="Horton D.L."/>
            <person name="Alikhan N.F."/>
            <person name="Baker D."/>
            <person name="Gharbi K."/>
            <person name="Hall N."/>
            <person name="Watson M."/>
            <person name="Adriaenssens E.M."/>
            <person name="Foster-Nyarko E."/>
            <person name="Jarju S."/>
            <person name="Secka A."/>
            <person name="Antonio M."/>
            <person name="Oren A."/>
            <person name="Chaudhuri R.R."/>
            <person name="La Ragione R."/>
            <person name="Hildebrand F."/>
            <person name="Pallen M.J."/>
        </authorList>
    </citation>
    <scope>NUCLEOTIDE SEQUENCE</scope>
    <source>
        <strain evidence="5">CHK178-16964</strain>
    </source>
</reference>
<gene>
    <name evidence="5" type="ORF">IAA07_05475</name>
</gene>
<dbReference type="GO" id="GO:0003700">
    <property type="term" value="F:DNA-binding transcription factor activity"/>
    <property type="evidence" value="ECO:0007669"/>
    <property type="project" value="InterPro"/>
</dbReference>
<evidence type="ECO:0000256" key="1">
    <source>
        <dbReference type="ARBA" id="ARBA00023015"/>
    </source>
</evidence>
<dbReference type="CDD" id="cd00090">
    <property type="entry name" value="HTH_ARSR"/>
    <property type="match status" value="1"/>
</dbReference>
<dbReference type="InterPro" id="IPR036388">
    <property type="entry name" value="WH-like_DNA-bd_sf"/>
</dbReference>
<name>A0A9D2KP56_9FIRM</name>
<dbReference type="InterPro" id="IPR011991">
    <property type="entry name" value="ArsR-like_HTH"/>
</dbReference>
<organism evidence="5 6">
    <name type="scientific">Candidatus Lachnoclostridium stercoravium</name>
    <dbReference type="NCBI Taxonomy" id="2838633"/>
    <lineage>
        <taxon>Bacteria</taxon>
        <taxon>Bacillati</taxon>
        <taxon>Bacillota</taxon>
        <taxon>Clostridia</taxon>
        <taxon>Lachnospirales</taxon>
        <taxon>Lachnospiraceae</taxon>
    </lineage>
</organism>
<dbReference type="Pfam" id="PF01047">
    <property type="entry name" value="MarR"/>
    <property type="match status" value="1"/>
</dbReference>
<protein>
    <submittedName>
        <fullName evidence="5">MarR family transcriptional regulator</fullName>
    </submittedName>
</protein>
<evidence type="ECO:0000256" key="3">
    <source>
        <dbReference type="ARBA" id="ARBA00023163"/>
    </source>
</evidence>
<dbReference type="Proteomes" id="UP000823900">
    <property type="component" value="Unassembled WGS sequence"/>
</dbReference>
<sequence>MDGNHLPIGIRIAQIKFLQGRIFRQLLKEYAGTDLNGSQINIIFVLWQEDDITISQLSQRTNLAKTTLSSMLERLEKAGLLTRRENPENRREIRVCLTQAARSLESGCTKAYEKMSGINFSGFSPEEKKSFVNGLDRLYSNLSEYSSSHRL</sequence>